<dbReference type="OrthoDB" id="2382881at2759"/>
<accession>A0A8J4YTH2</accession>
<dbReference type="InterPro" id="IPR038801">
    <property type="entry name" value="TAF1C"/>
</dbReference>
<feature type="compositionally biased region" description="Basic and acidic residues" evidence="1">
    <location>
        <begin position="709"/>
        <end position="718"/>
    </location>
</feature>
<evidence type="ECO:0000313" key="2">
    <source>
        <dbReference type="EMBL" id="KAG0726674.1"/>
    </source>
</evidence>
<dbReference type="EMBL" id="JACEEZ010004080">
    <property type="protein sequence ID" value="KAG0726674.1"/>
    <property type="molecule type" value="Genomic_DNA"/>
</dbReference>
<feature type="compositionally biased region" description="Basic residues" evidence="1">
    <location>
        <begin position="786"/>
        <end position="800"/>
    </location>
</feature>
<dbReference type="Proteomes" id="UP000770661">
    <property type="component" value="Unassembled WGS sequence"/>
</dbReference>
<keyword evidence="3" id="KW-1185">Reference proteome</keyword>
<dbReference type="GO" id="GO:0001650">
    <property type="term" value="C:fibrillar center"/>
    <property type="evidence" value="ECO:0007669"/>
    <property type="project" value="TreeGrafter"/>
</dbReference>
<reference evidence="2" key="1">
    <citation type="submission" date="2020-07" db="EMBL/GenBank/DDBJ databases">
        <title>The High-quality genome of the commercially important snow crab, Chionoecetes opilio.</title>
        <authorList>
            <person name="Jeong J.-H."/>
            <person name="Ryu S."/>
        </authorList>
    </citation>
    <scope>NUCLEOTIDE SEQUENCE</scope>
    <source>
        <strain evidence="2">MADBK_172401_WGS</strain>
        <tissue evidence="2">Digestive gland</tissue>
    </source>
</reference>
<evidence type="ECO:0000256" key="1">
    <source>
        <dbReference type="SAM" id="MobiDB-lite"/>
    </source>
</evidence>
<comment type="caution">
    <text evidence="2">The sequence shown here is derived from an EMBL/GenBank/DDBJ whole genome shotgun (WGS) entry which is preliminary data.</text>
</comment>
<protein>
    <submittedName>
        <fullName evidence="2">TATA box-binding protein-associated factor, RNA polymerase I, subunit C</fullName>
    </submittedName>
</protein>
<sequence length="800" mass="89530">MEEHQWASPLWAKSVCPVKGENARDLRYTYPDWGNAGPAIAAPSHHTDDLHLEGLWSQPSGFPSSSSFTTSKDVQKKFPLRAACQYSYPLLQPQRSYCRDSVEQSLVGNCLAVAQMGGESVVVHVDPSRDTQQAVVASRLVPGSYYQKDELTKDAFYHLEKWNDVLVDQHVYQIVSKSLHNDVHVLVRSPTTVHLAGLGQTHSTKDKVGTLGGSLTSDAALSSVLPGLWSLVTVKGEVTLHDAEVRKPLWRAHYRGRKKVKKKPASAFRCDFGRHPLNIFVGDESSLCLYDTRVQPNLNRPLFDKKKVKDCVPFHEEICSFVPAYDQPHLYLIMDESVYVLDDRQSKTPLMHWRHMLPGRPSLSTLSRLDSLEILMLSCTQNKEVCMIASEWESERQQCHGVGVPRHFPTLRDTAAFAHSHSLWFTNQVQERLEDSTWLGTASLPHPAEKANLLFLSLHSTGDIFSHSFQTLNTKITSAITSEDNQGKAILSKWETDVLEASVHNWSSQNAKFFDVTGFFHQDLNKPSSKHAEDLLIGLPEINVHHLNASTDQVETKGSSKTGKDTQIATNYKKGAKTHGEKISKGKKSTICNEKESQKDISHIWNLKDHIRKCRSQWASKSSRFAAWNKSLMESYVTDPSVNPSEDLPVHLSDSTTEDILNKFLPRDIIANLKIDKIKNCEDFLSLKIASLWLDESGSSIKNEEDETEGHGTSDGRLSKLIGIQSSTRRRGFQYHTAPVDLFEVSAKLSTAGQHPGKGDHSPESSAHPTRPEAEGGEKVPSKSKQTLKKAKKRKRVDGF</sequence>
<dbReference type="GO" id="GO:0001164">
    <property type="term" value="F:RNA polymerase I core promoter sequence-specific DNA binding"/>
    <property type="evidence" value="ECO:0007669"/>
    <property type="project" value="TreeGrafter"/>
</dbReference>
<dbReference type="AlphaFoldDB" id="A0A8J4YTH2"/>
<name>A0A8J4YTH2_CHIOP</name>
<feature type="region of interest" description="Disordered" evidence="1">
    <location>
        <begin position="700"/>
        <end position="719"/>
    </location>
</feature>
<feature type="compositionally biased region" description="Basic and acidic residues" evidence="1">
    <location>
        <begin position="770"/>
        <end position="781"/>
    </location>
</feature>
<evidence type="ECO:0000313" key="3">
    <source>
        <dbReference type="Proteomes" id="UP000770661"/>
    </source>
</evidence>
<dbReference type="PANTHER" id="PTHR15319">
    <property type="entry name" value="TATA BOX-BINDING PROTEIN ASSOCIATED FACTOR RNA POLYMERASE I SUBUNIT C"/>
    <property type="match status" value="1"/>
</dbReference>
<feature type="region of interest" description="Disordered" evidence="1">
    <location>
        <begin position="746"/>
        <end position="800"/>
    </location>
</feature>
<organism evidence="2 3">
    <name type="scientific">Chionoecetes opilio</name>
    <name type="common">Atlantic snow crab</name>
    <name type="synonym">Cancer opilio</name>
    <dbReference type="NCBI Taxonomy" id="41210"/>
    <lineage>
        <taxon>Eukaryota</taxon>
        <taxon>Metazoa</taxon>
        <taxon>Ecdysozoa</taxon>
        <taxon>Arthropoda</taxon>
        <taxon>Crustacea</taxon>
        <taxon>Multicrustacea</taxon>
        <taxon>Malacostraca</taxon>
        <taxon>Eumalacostraca</taxon>
        <taxon>Eucarida</taxon>
        <taxon>Decapoda</taxon>
        <taxon>Pleocyemata</taxon>
        <taxon>Brachyura</taxon>
        <taxon>Eubrachyura</taxon>
        <taxon>Majoidea</taxon>
        <taxon>Majidae</taxon>
        <taxon>Chionoecetes</taxon>
    </lineage>
</organism>
<dbReference type="PANTHER" id="PTHR15319:SF1">
    <property type="entry name" value="TATA BOX-BINDING PROTEIN-ASSOCIATED FACTOR RNA POLYMERASE I SUBUNIT C"/>
    <property type="match status" value="1"/>
</dbReference>
<proteinExistence type="predicted"/>
<gene>
    <name evidence="2" type="primary">Taf1c</name>
    <name evidence="2" type="ORF">GWK47_036066</name>
</gene>